<dbReference type="PANTHER" id="PTHR42792:SF1">
    <property type="entry name" value="FLAGELLAR HOOK-ASSOCIATED PROTEIN 3"/>
    <property type="match status" value="1"/>
</dbReference>
<keyword evidence="8" id="KW-1185">Reference proteome</keyword>
<sequence length="307" mass="32936">MRLSTLFQYQNNLNSFSRGVSAGNEIYNRLASNKSVLTPSDDPAAAAQAVLLQDALAQIGRFDSARQSARAALELEDHTLGSIGNVLTKNLTEKLVQAGNDGVSDADRAALATELEGIRNSLRDLGNARDGQGNPIFAGYKTGQAPFDDNGNYRGGDTVLSGQVADNVEMALGHTGRELFMSGSADDLLQQLDKAITALKQPVNDDGDRSALRSTLEEVSGSVRKGIDNLGKLQAEVGTRLQQLDALDQLAATQQLDLTARLEQTVGSDYDTLIGLIGQSKMSEFSLNASMMVFQSMQKMSLFNMTR</sequence>
<dbReference type="InterPro" id="IPR001492">
    <property type="entry name" value="Flagellin"/>
</dbReference>
<dbReference type="Proteomes" id="UP000319715">
    <property type="component" value="Unassembled WGS sequence"/>
</dbReference>
<dbReference type="PANTHER" id="PTHR42792">
    <property type="entry name" value="FLAGELLIN"/>
    <property type="match status" value="1"/>
</dbReference>
<keyword evidence="7" id="KW-0966">Cell projection</keyword>
<comment type="subcellular location">
    <subcellularLocation>
        <location evidence="1">Bacterial flagellum</location>
    </subcellularLocation>
    <subcellularLocation>
        <location evidence="2">Secreted</location>
    </subcellularLocation>
</comment>
<accession>A0ABY3A288</accession>
<evidence type="ECO:0000256" key="1">
    <source>
        <dbReference type="ARBA" id="ARBA00004365"/>
    </source>
</evidence>
<reference evidence="7 8" key="1">
    <citation type="submission" date="2019-06" db="EMBL/GenBank/DDBJ databases">
        <title>Pantoea dispersa Assembly.</title>
        <authorList>
            <person name="Wang J."/>
        </authorList>
    </citation>
    <scope>NUCLEOTIDE SEQUENCE [LARGE SCALE GENOMIC DNA]</scope>
    <source>
        <strain evidence="8">bio</strain>
    </source>
</reference>
<dbReference type="InterPro" id="IPR013384">
    <property type="entry name" value="Flagell_FlgL"/>
</dbReference>
<keyword evidence="5" id="KW-0975">Bacterial flagellum</keyword>
<keyword evidence="7" id="KW-0969">Cilium</keyword>
<dbReference type="EMBL" id="VICF01000001">
    <property type="protein sequence ID" value="TQC76831.1"/>
    <property type="molecule type" value="Genomic_DNA"/>
</dbReference>
<dbReference type="NCBIfam" id="TIGR02550">
    <property type="entry name" value="flagell_flgL"/>
    <property type="match status" value="1"/>
</dbReference>
<dbReference type="Gene3D" id="1.20.1330.10">
    <property type="entry name" value="f41 fragment of flagellin, N-terminal domain"/>
    <property type="match status" value="1"/>
</dbReference>
<keyword evidence="7" id="KW-0282">Flagellum</keyword>
<evidence type="ECO:0000256" key="5">
    <source>
        <dbReference type="ARBA" id="ARBA00023143"/>
    </source>
</evidence>
<evidence type="ECO:0000256" key="2">
    <source>
        <dbReference type="ARBA" id="ARBA00004613"/>
    </source>
</evidence>
<proteinExistence type="inferred from homology"/>
<name>A0ABY3A288_9GAMM</name>
<comment type="similarity">
    <text evidence="3">Belongs to the bacterial flagellin family.</text>
</comment>
<evidence type="ECO:0000313" key="7">
    <source>
        <dbReference type="EMBL" id="TQC76831.1"/>
    </source>
</evidence>
<protein>
    <submittedName>
        <fullName evidence="7">Flagellar hook-associated protein 3</fullName>
    </submittedName>
</protein>
<evidence type="ECO:0000256" key="4">
    <source>
        <dbReference type="ARBA" id="ARBA00022525"/>
    </source>
</evidence>
<dbReference type="InterPro" id="IPR001029">
    <property type="entry name" value="Flagellin_N"/>
</dbReference>
<evidence type="ECO:0000313" key="8">
    <source>
        <dbReference type="Proteomes" id="UP000319715"/>
    </source>
</evidence>
<dbReference type="Pfam" id="PF00669">
    <property type="entry name" value="Flagellin_N"/>
    <property type="match status" value="1"/>
</dbReference>
<evidence type="ECO:0000259" key="6">
    <source>
        <dbReference type="Pfam" id="PF00669"/>
    </source>
</evidence>
<dbReference type="RefSeq" id="WP_141495321.1">
    <property type="nucleotide sequence ID" value="NZ_VICF01000001.1"/>
</dbReference>
<keyword evidence="4" id="KW-0964">Secreted</keyword>
<feature type="domain" description="Flagellin N-terminal" evidence="6">
    <location>
        <begin position="4"/>
        <end position="142"/>
    </location>
</feature>
<gene>
    <name evidence="7" type="primary">flgL</name>
    <name evidence="7" type="ORF">FK492_02160</name>
</gene>
<organism evidence="7 8">
    <name type="scientific">Pantoea dispersa</name>
    <dbReference type="NCBI Taxonomy" id="59814"/>
    <lineage>
        <taxon>Bacteria</taxon>
        <taxon>Pseudomonadati</taxon>
        <taxon>Pseudomonadota</taxon>
        <taxon>Gammaproteobacteria</taxon>
        <taxon>Enterobacterales</taxon>
        <taxon>Erwiniaceae</taxon>
        <taxon>Pantoea</taxon>
    </lineage>
</organism>
<comment type="caution">
    <text evidence="7">The sequence shown here is derived from an EMBL/GenBank/DDBJ whole genome shotgun (WGS) entry which is preliminary data.</text>
</comment>
<evidence type="ECO:0000256" key="3">
    <source>
        <dbReference type="ARBA" id="ARBA00005709"/>
    </source>
</evidence>
<dbReference type="SUPFAM" id="SSF64518">
    <property type="entry name" value="Phase 1 flagellin"/>
    <property type="match status" value="1"/>
</dbReference>